<feature type="transmembrane region" description="Helical" evidence="2">
    <location>
        <begin position="168"/>
        <end position="186"/>
    </location>
</feature>
<organism evidence="3">
    <name type="scientific">Cladocopium goreaui</name>
    <dbReference type="NCBI Taxonomy" id="2562237"/>
    <lineage>
        <taxon>Eukaryota</taxon>
        <taxon>Sar</taxon>
        <taxon>Alveolata</taxon>
        <taxon>Dinophyceae</taxon>
        <taxon>Suessiales</taxon>
        <taxon>Symbiodiniaceae</taxon>
        <taxon>Cladocopium</taxon>
    </lineage>
</organism>
<keyword evidence="2" id="KW-0812">Transmembrane</keyword>
<feature type="compositionally biased region" description="Gly residues" evidence="1">
    <location>
        <begin position="619"/>
        <end position="636"/>
    </location>
</feature>
<feature type="compositionally biased region" description="Basic and acidic residues" evidence="1">
    <location>
        <begin position="591"/>
        <end position="602"/>
    </location>
</feature>
<dbReference type="Proteomes" id="UP001152797">
    <property type="component" value="Unassembled WGS sequence"/>
</dbReference>
<dbReference type="EMBL" id="CAMXCT010006817">
    <property type="protein sequence ID" value="CAI4020538.1"/>
    <property type="molecule type" value="Genomic_DNA"/>
</dbReference>
<comment type="caution">
    <text evidence="3">The sequence shown here is derived from an EMBL/GenBank/DDBJ whole genome shotgun (WGS) entry which is preliminary data.</text>
</comment>
<accession>A0A9P1GT57</accession>
<name>A0A9P1GT57_9DINO</name>
<evidence type="ECO:0000313" key="5">
    <source>
        <dbReference type="Proteomes" id="UP001152797"/>
    </source>
</evidence>
<keyword evidence="2" id="KW-0472">Membrane</keyword>
<evidence type="ECO:0000256" key="2">
    <source>
        <dbReference type="SAM" id="Phobius"/>
    </source>
</evidence>
<proteinExistence type="predicted"/>
<evidence type="ECO:0000313" key="4">
    <source>
        <dbReference type="EMBL" id="CAL4807850.1"/>
    </source>
</evidence>
<dbReference type="EMBL" id="CAMXCT030006817">
    <property type="protein sequence ID" value="CAL4807850.1"/>
    <property type="molecule type" value="Genomic_DNA"/>
</dbReference>
<dbReference type="EMBL" id="CAMXCT020006817">
    <property type="protein sequence ID" value="CAL1173913.1"/>
    <property type="molecule type" value="Genomic_DNA"/>
</dbReference>
<dbReference type="OrthoDB" id="412249at2759"/>
<gene>
    <name evidence="3" type="ORF">C1SCF055_LOCUS44950</name>
</gene>
<keyword evidence="2" id="KW-1133">Transmembrane helix</keyword>
<keyword evidence="5" id="KW-1185">Reference proteome</keyword>
<feature type="transmembrane region" description="Helical" evidence="2">
    <location>
        <begin position="139"/>
        <end position="156"/>
    </location>
</feature>
<sequence length="1745" mass="192375">MNRLSQQALGDAAASFLEAGVTDVRDMDSLSEVLLLVRNRARDAGASGNLSAQRVGLGRAIQPLIQWLLHEQDVIALPMQAKCDLTWNLYTAAVSRTAAADSFPLMTSSEESWNDLVAHEFAHLLSDVMVPNENNKNGLIMHLHWWILLAGLFLCCTDQWVLSGRWRFYILSLGVFLLVLGLYLLYRRCMVSLTRTNRFAVSAPRCLSRRSNFYSQESTTISGNQFQQQADTGSLGLETMPAGTPPLPGMSAGAAAPTTGAWQLGDAVELTGAGPTGPLQGQAGAITAIVGDRLEVQLVSGLKIGPIAAEGVKRPCHSHTPAQAHASAVAPHVAQPENVYAPFSLGAGQSRVQLQASRLRTALEKSYGLASTVPTWGQLFWQAVKNEMDLYGLEDDVKVLLESHGYIGSATLSPPRVEELKKQLATLETVGGPMHGSGGSLLRVAAGDQVANPEQMAWHLKLPADLQRAGPEIYRNIRSEGVSSVRQWINEQHPGLEQKASPQYQDLYVAATVIDFELANCTTEGMLMHKLATSDTLEIQLRKLGAFIYLRRTKDKTGANRILGVRAPGTNSDIAPKWLLDDANLHSKVEYQRQERGAKASKFDAGNGKGDLRNRKGGRGSGGGKGSGGGPDGGESGFPLPAPERLLHEWELPPSGASLPSVDEFAQAKHLWPLLPLPLPETVVWKRLKSCRLRERQKKRLQVHRLLCGLVREINTLSTGHVGHLTSPEAAAGCRMKVTAARSLALQSLRVRAVDAARARRGLGLTGVREATAALLKSPIGADGYVRSQGVRQVPLQADKIVEPVDDRQIDMLAALPHDDAIYYSAEEHVVCREGKSEAIFRETEEHYGFVGGSLEEYLKYLAREDVQHLWEWDLLENVRAIAGVSTVPKKDQVHQRKLIMQVASNYMFEDVTNRAHLGMGGGSSLSRCFVEGNHMQVAACDEDSAFTYVRIPQWMTYWQAGPPVKAALAWPLLPPDLRNKILDPDCTFVSPRYLRLAMGGSHSVYILMRINMHHIGSTLFNYASRIHLASNDHDVSDQDARLEPLATAEGEDPSSDMVHWIDDDAWVERQQQRRFGIKGMSVYTVDEWCDIVRRSKQFDCRTFVVIHMFAGERRSGDIQEHLENMMEHADLKLLMLSVDLAVDPNWDFRIPATFHKLLQLAEEGLIDLWLGRPPCSTVARARHVRLPGSSRPLRFRWALWGRPDLRCHERERLEEANELWLNFWAIADAVCGRGGGYLMEHPSDPGVSPYPSIWILPEVIELEKRANATRVHFHQCAFGGVSPKPTTLSGNLIGMDVIDGVWCPGLSVVHIHGQTIGRAPGDSSCIRRLQAYPTSLSFAVAQMLFNTILKMSAKHTGPTGALSSHNSFPAPRVTAWSSWKNSVRPGVVLLNEATSKGQSLVVRHGQAATYVHVDDTVFVSRDGDHSCHCDRLMSETVAGLEAVGFKVSQQNKSGEVEKVVGYEVVNKPAEFRLPLRKMALLQIAMMGLASQKFVSIDVLRSLVGMWIFGSLLRRELLSIPHSVFKFMEEHDGMVVAWWQSARDEVRAMARVTSLMVCQVGSPLLPWLFATDAMGANHVDHGGFGIVVTELDQSELETVLKLGEAPGKSIARLDGGGGVKYPDKPLVPTVPFTMLPDSILDQTRWKPVAHGRWKYGDHITIGESRTVLKLVQRLAGWPALHNHAVFSLQDNRPTAGAMSKGRSPSFSLNRVLRQKAAWCLAAQIRLFLPWTESAKQPADELSRLQ</sequence>
<reference evidence="3" key="1">
    <citation type="submission" date="2022-10" db="EMBL/GenBank/DDBJ databases">
        <authorList>
            <person name="Chen Y."/>
            <person name="Dougan E. K."/>
            <person name="Chan C."/>
            <person name="Rhodes N."/>
            <person name="Thang M."/>
        </authorList>
    </citation>
    <scope>NUCLEOTIDE SEQUENCE</scope>
</reference>
<protein>
    <submittedName>
        <fullName evidence="3">Uncharacterized protein</fullName>
    </submittedName>
</protein>
<evidence type="ECO:0000313" key="3">
    <source>
        <dbReference type="EMBL" id="CAI4020538.1"/>
    </source>
</evidence>
<reference evidence="4 5" key="2">
    <citation type="submission" date="2024-05" db="EMBL/GenBank/DDBJ databases">
        <authorList>
            <person name="Chen Y."/>
            <person name="Shah S."/>
            <person name="Dougan E. K."/>
            <person name="Thang M."/>
            <person name="Chan C."/>
        </authorList>
    </citation>
    <scope>NUCLEOTIDE SEQUENCE [LARGE SCALE GENOMIC DNA]</scope>
</reference>
<feature type="region of interest" description="Disordered" evidence="1">
    <location>
        <begin position="591"/>
        <end position="642"/>
    </location>
</feature>
<evidence type="ECO:0000256" key="1">
    <source>
        <dbReference type="SAM" id="MobiDB-lite"/>
    </source>
</evidence>